<evidence type="ECO:0000256" key="3">
    <source>
        <dbReference type="ARBA" id="ARBA00022692"/>
    </source>
</evidence>
<evidence type="ECO:0000256" key="4">
    <source>
        <dbReference type="ARBA" id="ARBA00022989"/>
    </source>
</evidence>
<dbReference type="PANTHER" id="PTHR32196">
    <property type="entry name" value="ABC TRANSPORTER PERMEASE PROTEIN YPHD-RELATED-RELATED"/>
    <property type="match status" value="1"/>
</dbReference>
<dbReference type="Pfam" id="PF02653">
    <property type="entry name" value="BPD_transp_2"/>
    <property type="match status" value="1"/>
</dbReference>
<feature type="transmembrane region" description="Helical" evidence="6">
    <location>
        <begin position="272"/>
        <end position="288"/>
    </location>
</feature>
<comment type="subcellular location">
    <subcellularLocation>
        <location evidence="1">Cell membrane</location>
        <topology evidence="1">Multi-pass membrane protein</topology>
    </subcellularLocation>
</comment>
<accession>A0A6N2UVN9</accession>
<dbReference type="GO" id="GO:0005886">
    <property type="term" value="C:plasma membrane"/>
    <property type="evidence" value="ECO:0007669"/>
    <property type="project" value="UniProtKB-SubCell"/>
</dbReference>
<feature type="transmembrane region" description="Helical" evidence="6">
    <location>
        <begin position="12"/>
        <end position="28"/>
    </location>
</feature>
<name>A0A6N2UVN9_BLAHA</name>
<dbReference type="EMBL" id="CACRSY010000014">
    <property type="protein sequence ID" value="VYT21798.1"/>
    <property type="molecule type" value="Genomic_DNA"/>
</dbReference>
<dbReference type="AlphaFoldDB" id="A0A6N2UVN9"/>
<evidence type="ECO:0000256" key="5">
    <source>
        <dbReference type="ARBA" id="ARBA00023136"/>
    </source>
</evidence>
<keyword evidence="5 6" id="KW-0472">Membrane</keyword>
<dbReference type="GO" id="GO:0022857">
    <property type="term" value="F:transmembrane transporter activity"/>
    <property type="evidence" value="ECO:0007669"/>
    <property type="project" value="InterPro"/>
</dbReference>
<dbReference type="CDD" id="cd06574">
    <property type="entry name" value="TM_PBP1_branched-chain-AA_like"/>
    <property type="match status" value="1"/>
</dbReference>
<evidence type="ECO:0000256" key="1">
    <source>
        <dbReference type="ARBA" id="ARBA00004651"/>
    </source>
</evidence>
<evidence type="ECO:0000313" key="7">
    <source>
        <dbReference type="EMBL" id="VYT21798.1"/>
    </source>
</evidence>
<reference evidence="7" key="1">
    <citation type="submission" date="2019-11" db="EMBL/GenBank/DDBJ databases">
        <authorList>
            <person name="Feng L."/>
        </authorList>
    </citation>
    <scope>NUCLEOTIDE SEQUENCE</scope>
    <source>
        <strain evidence="7">BhanseniiLFYP23</strain>
    </source>
</reference>
<dbReference type="PANTHER" id="PTHR32196:SF69">
    <property type="entry name" value="BRANCHED-CHAIN AMINO ACID TRANSPORT SYSTEM, PERMEASE PROTEIN"/>
    <property type="match status" value="1"/>
</dbReference>
<keyword evidence="3 6" id="KW-0812">Transmembrane</keyword>
<dbReference type="RefSeq" id="WP_003020946.1">
    <property type="nucleotide sequence ID" value="NZ_CACRSY010000014.1"/>
</dbReference>
<keyword evidence="4 6" id="KW-1133">Transmembrane helix</keyword>
<feature type="transmembrane region" description="Helical" evidence="6">
    <location>
        <begin position="58"/>
        <end position="79"/>
    </location>
</feature>
<dbReference type="InterPro" id="IPR001851">
    <property type="entry name" value="ABC_transp_permease"/>
</dbReference>
<evidence type="ECO:0000256" key="2">
    <source>
        <dbReference type="ARBA" id="ARBA00022475"/>
    </source>
</evidence>
<evidence type="ECO:0000256" key="6">
    <source>
        <dbReference type="SAM" id="Phobius"/>
    </source>
</evidence>
<feature type="transmembrane region" description="Helical" evidence="6">
    <location>
        <begin position="244"/>
        <end position="266"/>
    </location>
</feature>
<organism evidence="7">
    <name type="scientific">Blautia hansenii</name>
    <name type="common">Ruminococcus hansenii</name>
    <dbReference type="NCBI Taxonomy" id="1322"/>
    <lineage>
        <taxon>Bacteria</taxon>
        <taxon>Bacillati</taxon>
        <taxon>Bacillota</taxon>
        <taxon>Clostridia</taxon>
        <taxon>Lachnospirales</taxon>
        <taxon>Lachnospiraceae</taxon>
        <taxon>Blautia</taxon>
    </lineage>
</organism>
<protein>
    <submittedName>
        <fullName evidence="7">Ribose ABC transporter permease protein</fullName>
    </submittedName>
</protein>
<proteinExistence type="predicted"/>
<gene>
    <name evidence="7" type="ORF">BHLFYP23_00677</name>
</gene>
<keyword evidence="2" id="KW-1003">Cell membrane</keyword>
<sequence length="299" mass="31725">MDFAISIIEQGLIYGILALGVYITYKILDFPDLTVDGSFPLGAAVTAALLKSGVNPYLTLPVAFFAGAAAGLCTGLIHVKCKVRDLLSGIIMMTALYTVNLMVAGTNNVPLFSKETIFKNEFLSGIFSGGISKYSNLMIILLVVLISKFALDGYLKTKSGYLLRAVGDNENLVTSLAKNKGNVKILGLSIANGLVALSGCISCQQQGVFEISSGTGAIVVGLASVIVGTSLYKMLKKISFIKVTTFVFLGAILYKACTGIAILYFPPQAMKMISALFLLGVLVLILVVDKKEKRGKSHA</sequence>
<feature type="transmembrane region" description="Helical" evidence="6">
    <location>
        <begin position="86"/>
        <end position="105"/>
    </location>
</feature>